<dbReference type="EMBL" id="ATLV01016151">
    <property type="status" value="NOT_ANNOTATED_CDS"/>
    <property type="molecule type" value="Genomic_DNA"/>
</dbReference>
<reference evidence="2 4" key="1">
    <citation type="journal article" date="2014" name="BMC Genomics">
        <title>Genome sequence of Anopheles sinensis provides insight into genetics basis of mosquito competence for malaria parasites.</title>
        <authorList>
            <person name="Zhou D."/>
            <person name="Zhang D."/>
            <person name="Ding G."/>
            <person name="Shi L."/>
            <person name="Hou Q."/>
            <person name="Ye Y."/>
            <person name="Xu Y."/>
            <person name="Zhou H."/>
            <person name="Xiong C."/>
            <person name="Li S."/>
            <person name="Yu J."/>
            <person name="Hong S."/>
            <person name="Yu X."/>
            <person name="Zou P."/>
            <person name="Chen C."/>
            <person name="Chang X."/>
            <person name="Wang W."/>
            <person name="Lv Y."/>
            <person name="Sun Y."/>
            <person name="Ma L."/>
            <person name="Shen B."/>
            <person name="Zhu C."/>
        </authorList>
    </citation>
    <scope>NUCLEOTIDE SEQUENCE [LARGE SCALE GENOMIC DNA]</scope>
</reference>
<dbReference type="VEuPathDB" id="VectorBase:ASIC008556"/>
<dbReference type="AlphaFoldDB" id="A0A084VT05"/>
<evidence type="ECO:0000256" key="1">
    <source>
        <dbReference type="SAM" id="MobiDB-lite"/>
    </source>
</evidence>
<dbReference type="EnsemblMetazoa" id="ASIC008556-RA">
    <property type="protein sequence ID" value="ASIC008556-PA"/>
    <property type="gene ID" value="ASIC008556"/>
</dbReference>
<sequence length="51" mass="5419">MTLLIITSRAPFDMAGEQNQSDNTAPQMKNAGSPASLASVIKFTSPEPPRT</sequence>
<name>A0A084VT05_ANOSI</name>
<feature type="region of interest" description="Disordered" evidence="1">
    <location>
        <begin position="12"/>
        <end position="51"/>
    </location>
</feature>
<protein>
    <submittedName>
        <fullName evidence="2 3">Uncharacterized protein</fullName>
    </submittedName>
</protein>
<gene>
    <name evidence="2" type="ORF">ZHAS_00008556</name>
</gene>
<organism evidence="2">
    <name type="scientific">Anopheles sinensis</name>
    <name type="common">Mosquito</name>
    <dbReference type="NCBI Taxonomy" id="74873"/>
    <lineage>
        <taxon>Eukaryota</taxon>
        <taxon>Metazoa</taxon>
        <taxon>Ecdysozoa</taxon>
        <taxon>Arthropoda</taxon>
        <taxon>Hexapoda</taxon>
        <taxon>Insecta</taxon>
        <taxon>Pterygota</taxon>
        <taxon>Neoptera</taxon>
        <taxon>Endopterygota</taxon>
        <taxon>Diptera</taxon>
        <taxon>Nematocera</taxon>
        <taxon>Culicoidea</taxon>
        <taxon>Culicidae</taxon>
        <taxon>Anophelinae</taxon>
        <taxon>Anopheles</taxon>
    </lineage>
</organism>
<evidence type="ECO:0000313" key="4">
    <source>
        <dbReference type="Proteomes" id="UP000030765"/>
    </source>
</evidence>
<dbReference type="EMBL" id="KE525057">
    <property type="protein sequence ID" value="KFB41099.1"/>
    <property type="molecule type" value="Genomic_DNA"/>
</dbReference>
<dbReference type="Proteomes" id="UP000030765">
    <property type="component" value="Unassembled WGS sequence"/>
</dbReference>
<keyword evidence="4" id="KW-1185">Reference proteome</keyword>
<evidence type="ECO:0000313" key="2">
    <source>
        <dbReference type="EMBL" id="KFB41099.1"/>
    </source>
</evidence>
<feature type="compositionally biased region" description="Polar residues" evidence="1">
    <location>
        <begin position="17"/>
        <end position="27"/>
    </location>
</feature>
<reference evidence="3" key="2">
    <citation type="submission" date="2020-05" db="UniProtKB">
        <authorList>
            <consortium name="EnsemblMetazoa"/>
        </authorList>
    </citation>
    <scope>IDENTIFICATION</scope>
</reference>
<accession>A0A084VT05</accession>
<evidence type="ECO:0000313" key="3">
    <source>
        <dbReference type="EnsemblMetazoa" id="ASIC008556-PA"/>
    </source>
</evidence>
<proteinExistence type="predicted"/>